<dbReference type="GO" id="GO:0005634">
    <property type="term" value="C:nucleus"/>
    <property type="evidence" value="ECO:0007669"/>
    <property type="project" value="UniProtKB-SubCell"/>
</dbReference>
<dbReference type="Pfam" id="PF03106">
    <property type="entry name" value="WRKY"/>
    <property type="match status" value="1"/>
</dbReference>
<reference evidence="10" key="2">
    <citation type="submission" date="2015-07" db="EMBL/GenBank/DDBJ databases">
        <authorList>
            <person name="Noorani M."/>
        </authorList>
    </citation>
    <scope>NUCLEOTIDE SEQUENCE</scope>
    <source>
        <strain evidence="10">Yugu1</strain>
    </source>
</reference>
<evidence type="ECO:0000256" key="7">
    <source>
        <dbReference type="ARBA" id="ARBA00060761"/>
    </source>
</evidence>
<dbReference type="STRING" id="4555.A0A368SBQ4"/>
<feature type="domain" description="WRKY" evidence="9">
    <location>
        <begin position="171"/>
        <end position="243"/>
    </location>
</feature>
<dbReference type="GO" id="GO:0003700">
    <property type="term" value="F:DNA-binding transcription factor activity"/>
    <property type="evidence" value="ECO:0007669"/>
    <property type="project" value="InterPro"/>
</dbReference>
<proteinExistence type="inferred from homology"/>
<dbReference type="SMART" id="SM00774">
    <property type="entry name" value="WRKY"/>
    <property type="match status" value="1"/>
</dbReference>
<protein>
    <recommendedName>
        <fullName evidence="9">WRKY domain-containing protein</fullName>
    </recommendedName>
</protein>
<name>A0A368SBQ4_SETIT</name>
<feature type="region of interest" description="Disordered" evidence="8">
    <location>
        <begin position="253"/>
        <end position="288"/>
    </location>
</feature>
<evidence type="ECO:0000256" key="2">
    <source>
        <dbReference type="ARBA" id="ARBA00023015"/>
    </source>
</evidence>
<dbReference type="EMBL" id="CM003536">
    <property type="protein sequence ID" value="RCV39877.1"/>
    <property type="molecule type" value="Genomic_DNA"/>
</dbReference>
<evidence type="ECO:0000256" key="3">
    <source>
        <dbReference type="ARBA" id="ARBA00023125"/>
    </source>
</evidence>
<evidence type="ECO:0000256" key="8">
    <source>
        <dbReference type="SAM" id="MobiDB-lite"/>
    </source>
</evidence>
<dbReference type="InterPro" id="IPR003657">
    <property type="entry name" value="WRKY_dom"/>
</dbReference>
<dbReference type="PANTHER" id="PTHR32096:SF28">
    <property type="entry name" value="OS03G0855100 PROTEIN"/>
    <property type="match status" value="1"/>
</dbReference>
<evidence type="ECO:0000256" key="6">
    <source>
        <dbReference type="ARBA" id="ARBA00059805"/>
    </source>
</evidence>
<evidence type="ECO:0000259" key="9">
    <source>
        <dbReference type="PROSITE" id="PS50811"/>
    </source>
</evidence>
<dbReference type="PANTHER" id="PTHR32096">
    <property type="entry name" value="WRKY TRANSCRIPTION FACTOR 30-RELATED-RELATED"/>
    <property type="match status" value="1"/>
</dbReference>
<keyword evidence="4" id="KW-0804">Transcription</keyword>
<evidence type="ECO:0000256" key="1">
    <source>
        <dbReference type="ARBA" id="ARBA00004123"/>
    </source>
</evidence>
<keyword evidence="3" id="KW-0238">DNA-binding</keyword>
<accession>A0A368SBQ4</accession>
<feature type="region of interest" description="Disordered" evidence="8">
    <location>
        <begin position="29"/>
        <end position="53"/>
    </location>
</feature>
<dbReference type="PROSITE" id="PS50811">
    <property type="entry name" value="WRKY"/>
    <property type="match status" value="1"/>
</dbReference>
<dbReference type="AlphaFoldDB" id="A0A368SBQ4"/>
<evidence type="ECO:0000256" key="4">
    <source>
        <dbReference type="ARBA" id="ARBA00023163"/>
    </source>
</evidence>
<reference evidence="10" key="1">
    <citation type="journal article" date="2012" name="Nat. Biotechnol.">
        <title>Reference genome sequence of the model plant Setaria.</title>
        <authorList>
            <person name="Bennetzen J.L."/>
            <person name="Schmutz J."/>
            <person name="Wang H."/>
            <person name="Percifield R."/>
            <person name="Hawkins J."/>
            <person name="Pontaroli A.C."/>
            <person name="Estep M."/>
            <person name="Feng L."/>
            <person name="Vaughn J.N."/>
            <person name="Grimwood J."/>
            <person name="Jenkins J."/>
            <person name="Barry K."/>
            <person name="Lindquist E."/>
            <person name="Hellsten U."/>
            <person name="Deshpande S."/>
            <person name="Wang X."/>
            <person name="Wu X."/>
            <person name="Mitros T."/>
            <person name="Triplett J."/>
            <person name="Yang X."/>
            <person name="Ye C.Y."/>
            <person name="Mauro-Herrera M."/>
            <person name="Wang L."/>
            <person name="Li P."/>
            <person name="Sharma M."/>
            <person name="Sharma R."/>
            <person name="Ronald P.C."/>
            <person name="Panaud O."/>
            <person name="Kellogg E.A."/>
            <person name="Brutnell T.P."/>
            <person name="Doust A.N."/>
            <person name="Tuskan G.A."/>
            <person name="Rokhsar D."/>
            <person name="Devos K.M."/>
        </authorList>
    </citation>
    <scope>NUCLEOTIDE SEQUENCE [LARGE SCALE GENOMIC DNA]</scope>
    <source>
        <strain evidence="10">Yugu1</strain>
    </source>
</reference>
<dbReference type="InterPro" id="IPR036576">
    <property type="entry name" value="WRKY_dom_sf"/>
</dbReference>
<keyword evidence="5" id="KW-0539">Nucleus</keyword>
<dbReference type="SUPFAM" id="SSF118290">
    <property type="entry name" value="WRKY DNA-binding domain"/>
    <property type="match status" value="1"/>
</dbReference>
<keyword evidence="2" id="KW-0805">Transcription regulation</keyword>
<dbReference type="GO" id="GO:0043565">
    <property type="term" value="F:sequence-specific DNA binding"/>
    <property type="evidence" value="ECO:0007669"/>
    <property type="project" value="InterPro"/>
</dbReference>
<dbReference type="InterPro" id="IPR044810">
    <property type="entry name" value="WRKY_plant"/>
</dbReference>
<dbReference type="OrthoDB" id="1937086at2759"/>
<comment type="function">
    <text evidence="6">Transcription factor. Interacts specifically with the W box (5'-(T)TGAC[CT]-3'), a frequently occurring elicitor-responsive cis-acting element.</text>
</comment>
<dbReference type="Gene3D" id="2.20.25.80">
    <property type="entry name" value="WRKY domain"/>
    <property type="match status" value="1"/>
</dbReference>
<organism evidence="10">
    <name type="scientific">Setaria italica</name>
    <name type="common">Foxtail millet</name>
    <name type="synonym">Panicum italicum</name>
    <dbReference type="NCBI Taxonomy" id="4555"/>
    <lineage>
        <taxon>Eukaryota</taxon>
        <taxon>Viridiplantae</taxon>
        <taxon>Streptophyta</taxon>
        <taxon>Embryophyta</taxon>
        <taxon>Tracheophyta</taxon>
        <taxon>Spermatophyta</taxon>
        <taxon>Magnoliopsida</taxon>
        <taxon>Liliopsida</taxon>
        <taxon>Poales</taxon>
        <taxon>Poaceae</taxon>
        <taxon>PACMAD clade</taxon>
        <taxon>Panicoideae</taxon>
        <taxon>Panicodae</taxon>
        <taxon>Paniceae</taxon>
        <taxon>Cenchrinae</taxon>
        <taxon>Setaria</taxon>
    </lineage>
</organism>
<gene>
    <name evidence="10" type="ORF">SETIT_9G005600v2</name>
</gene>
<comment type="subcellular location">
    <subcellularLocation>
        <location evidence="1">Nucleus</location>
    </subcellularLocation>
</comment>
<evidence type="ECO:0000256" key="5">
    <source>
        <dbReference type="ARBA" id="ARBA00023242"/>
    </source>
</evidence>
<dbReference type="FunFam" id="2.20.25.80:FF:000005">
    <property type="entry name" value="probable WRKY transcription factor 14"/>
    <property type="match status" value="1"/>
</dbReference>
<sequence>MDMEAPVVAGTAQGDLADVVARAGAIMAAAPPSTSHPRRPPPPSSLAAADHMSSSAAAMAAGQIMVPSYDEEPRPACSDAVMFDPYLPSSPATAPPRGGHWLPPQHQLALQISQHACYARDVAMAGAATDVDGDEAMRISPAAHQIMKRKNEVKRVVCIPALPPTSSRPGGGEVIPSDLWAWRKYGQKPIKGSPYPRYMRYTRGYYRCSSSKGCMARKQVERSRSDPNMLVITYTAEHNHPWPMQRNVLAGYSRPHTHTSTNCKKKNSYRDVGPITPSPSPPSKNNANYYSEHNAVSSGNNLECQQTTDMMEANAAGYVAYTIGALDDDEDVAMHQPMSCNSIQTADEVFAELEELEPSNPASANIYSRGVSYEWHKF</sequence>
<comment type="similarity">
    <text evidence="7">Belongs to the WRKY group II-e family.</text>
</comment>
<evidence type="ECO:0000313" key="10">
    <source>
        <dbReference type="EMBL" id="RCV39877.1"/>
    </source>
</evidence>